<comment type="caution">
    <text evidence="3">The sequence shown here is derived from an EMBL/GenBank/DDBJ whole genome shotgun (WGS) entry which is preliminary data.</text>
</comment>
<dbReference type="InterPro" id="IPR036661">
    <property type="entry name" value="Luciferase-like_sf"/>
</dbReference>
<proteinExistence type="predicted"/>
<dbReference type="InterPro" id="IPR050564">
    <property type="entry name" value="F420-G6PD/mer"/>
</dbReference>
<dbReference type="InterPro" id="IPR011251">
    <property type="entry name" value="Luciferase-like_dom"/>
</dbReference>
<evidence type="ECO:0000256" key="1">
    <source>
        <dbReference type="ARBA" id="ARBA00023002"/>
    </source>
</evidence>
<protein>
    <submittedName>
        <fullName evidence="3">Putative non-F420 flavinoid oxidoreductase</fullName>
    </submittedName>
</protein>
<dbReference type="EMBL" id="JACHMU010000001">
    <property type="protein sequence ID" value="MBB5742555.1"/>
    <property type="molecule type" value="Genomic_DNA"/>
</dbReference>
<dbReference type="Proteomes" id="UP000517712">
    <property type="component" value="Unassembled WGS sequence"/>
</dbReference>
<dbReference type="InterPro" id="IPR023907">
    <property type="entry name" value="Non-F420_Flavin_OxRdtase"/>
</dbReference>
<evidence type="ECO:0000259" key="2">
    <source>
        <dbReference type="Pfam" id="PF00296"/>
    </source>
</evidence>
<dbReference type="PANTHER" id="PTHR43244">
    <property type="match status" value="1"/>
</dbReference>
<dbReference type="SUPFAM" id="SSF51679">
    <property type="entry name" value="Bacterial luciferase-like"/>
    <property type="match status" value="1"/>
</dbReference>
<keyword evidence="1" id="KW-0560">Oxidoreductase</keyword>
<dbReference type="NCBIfam" id="TIGR03885">
    <property type="entry name" value="flavin_revert"/>
    <property type="match status" value="1"/>
</dbReference>
<organism evidence="3 4">
    <name type="scientific">Microbacterium ginsengiterrae</name>
    <dbReference type="NCBI Taxonomy" id="546115"/>
    <lineage>
        <taxon>Bacteria</taxon>
        <taxon>Bacillati</taxon>
        <taxon>Actinomycetota</taxon>
        <taxon>Actinomycetes</taxon>
        <taxon>Micrococcales</taxon>
        <taxon>Microbacteriaceae</taxon>
        <taxon>Microbacterium</taxon>
    </lineage>
</organism>
<dbReference type="RefSeq" id="WP_184282050.1">
    <property type="nucleotide sequence ID" value="NZ_BAAAPG010000001.1"/>
</dbReference>
<evidence type="ECO:0000313" key="4">
    <source>
        <dbReference type="Proteomes" id="UP000517712"/>
    </source>
</evidence>
<dbReference type="InterPro" id="IPR019945">
    <property type="entry name" value="F420_G6P_DH-rel"/>
</dbReference>
<dbReference type="AlphaFoldDB" id="A0A7W9FAX3"/>
<dbReference type="GO" id="GO:0016705">
    <property type="term" value="F:oxidoreductase activity, acting on paired donors, with incorporation or reduction of molecular oxygen"/>
    <property type="evidence" value="ECO:0007669"/>
    <property type="project" value="InterPro"/>
</dbReference>
<name>A0A7W9FAX3_9MICO</name>
<gene>
    <name evidence="3" type="ORF">HD600_001052</name>
</gene>
<sequence length="319" mass="34951">MVSIGYHASHEQHPPSELLSAVRLAEGVGFDEVMCSDHLAPWTTAQGHSGFAWSWLGAAMALTSIPFGLVNAPGQRYHPVVIAQAIATLAEMFPQRFWVALGSGENLNEHVTGDPWPEKPVRQRRLRESVDGIRALLDGQRVDSEGLVRIHDARIWTLPEHPVPLIGAAVSADTAAWVAGWSDGLITVGCQEQETAEALRRYRGAGGRGQARLQIHLSLQPSRHDALAVAREQWSQTMAQDVTMWDVETPEGFEAAIVPSDDALEKGVLISDDPRELADRIAAVAQGYDHIYLHHVGLDQADFLERCGAELLPRLRSIL</sequence>
<reference evidence="3 4" key="1">
    <citation type="submission" date="2020-08" db="EMBL/GenBank/DDBJ databases">
        <title>Sequencing the genomes of 1000 actinobacteria strains.</title>
        <authorList>
            <person name="Klenk H.-P."/>
        </authorList>
    </citation>
    <scope>NUCLEOTIDE SEQUENCE [LARGE SCALE GENOMIC DNA]</scope>
    <source>
        <strain evidence="3 4">DSM 24823</strain>
    </source>
</reference>
<feature type="domain" description="Luciferase-like" evidence="2">
    <location>
        <begin position="10"/>
        <end position="287"/>
    </location>
</feature>
<dbReference type="Gene3D" id="3.20.20.30">
    <property type="entry name" value="Luciferase-like domain"/>
    <property type="match status" value="1"/>
</dbReference>
<evidence type="ECO:0000313" key="3">
    <source>
        <dbReference type="EMBL" id="MBB5742555.1"/>
    </source>
</evidence>
<keyword evidence="4" id="KW-1185">Reference proteome</keyword>
<dbReference type="CDD" id="cd01097">
    <property type="entry name" value="Tetrahydromethanopterin_reductase"/>
    <property type="match status" value="1"/>
</dbReference>
<dbReference type="NCBIfam" id="TIGR03557">
    <property type="entry name" value="F420_G6P_family"/>
    <property type="match status" value="1"/>
</dbReference>
<dbReference type="Pfam" id="PF00296">
    <property type="entry name" value="Bac_luciferase"/>
    <property type="match status" value="1"/>
</dbReference>
<accession>A0A7W9FAX3</accession>
<dbReference type="PANTHER" id="PTHR43244:SF1">
    <property type="entry name" value="5,10-METHYLENETETRAHYDROMETHANOPTERIN REDUCTASE"/>
    <property type="match status" value="1"/>
</dbReference>